<feature type="transmembrane region" description="Helical" evidence="1">
    <location>
        <begin position="38"/>
        <end position="62"/>
    </location>
</feature>
<keyword evidence="1" id="KW-0472">Membrane</keyword>
<sequence>MKCYENYVSNLVMCNQHCGYQCIQIDQQACCRTDTNQLWSIVITSIFIVVLLLLIVFLVFYFNKAKKPDALDEKSIKNILEIERDDTIESLSKSQRQTMLRDIQKLFV</sequence>
<gene>
    <name evidence="2" type="ORF">HINF_LOCUS3447</name>
    <name evidence="3" type="ORF">HINF_LOCUS60335</name>
</gene>
<evidence type="ECO:0000313" key="3">
    <source>
        <dbReference type="EMBL" id="CAL6081417.1"/>
    </source>
</evidence>
<keyword evidence="4" id="KW-1185">Reference proteome</keyword>
<dbReference type="EMBL" id="CAXDID020000352">
    <property type="protein sequence ID" value="CAL6081417.1"/>
    <property type="molecule type" value="Genomic_DNA"/>
</dbReference>
<organism evidence="2">
    <name type="scientific">Hexamita inflata</name>
    <dbReference type="NCBI Taxonomy" id="28002"/>
    <lineage>
        <taxon>Eukaryota</taxon>
        <taxon>Metamonada</taxon>
        <taxon>Diplomonadida</taxon>
        <taxon>Hexamitidae</taxon>
        <taxon>Hexamitinae</taxon>
        <taxon>Hexamita</taxon>
    </lineage>
</organism>
<accession>A0AA86N9V5</accession>
<evidence type="ECO:0000313" key="4">
    <source>
        <dbReference type="Proteomes" id="UP001642409"/>
    </source>
</evidence>
<dbReference type="AlphaFoldDB" id="A0AA86N9V5"/>
<reference evidence="2" key="1">
    <citation type="submission" date="2023-06" db="EMBL/GenBank/DDBJ databases">
        <authorList>
            <person name="Kurt Z."/>
        </authorList>
    </citation>
    <scope>NUCLEOTIDE SEQUENCE</scope>
</reference>
<name>A0AA86N9V5_9EUKA</name>
<dbReference type="EMBL" id="CATOUU010000077">
    <property type="protein sequence ID" value="CAI9915802.1"/>
    <property type="molecule type" value="Genomic_DNA"/>
</dbReference>
<keyword evidence="1" id="KW-0812">Transmembrane</keyword>
<comment type="caution">
    <text evidence="2">The sequence shown here is derived from an EMBL/GenBank/DDBJ whole genome shotgun (WGS) entry which is preliminary data.</text>
</comment>
<dbReference type="Proteomes" id="UP001642409">
    <property type="component" value="Unassembled WGS sequence"/>
</dbReference>
<reference evidence="3 4" key="2">
    <citation type="submission" date="2024-07" db="EMBL/GenBank/DDBJ databases">
        <authorList>
            <person name="Akdeniz Z."/>
        </authorList>
    </citation>
    <scope>NUCLEOTIDE SEQUENCE [LARGE SCALE GENOMIC DNA]</scope>
</reference>
<keyword evidence="1" id="KW-1133">Transmembrane helix</keyword>
<proteinExistence type="predicted"/>
<evidence type="ECO:0000256" key="1">
    <source>
        <dbReference type="SAM" id="Phobius"/>
    </source>
</evidence>
<protein>
    <submittedName>
        <fullName evidence="3">Hypothetical_protein</fullName>
    </submittedName>
</protein>
<evidence type="ECO:0000313" key="2">
    <source>
        <dbReference type="EMBL" id="CAI9915802.1"/>
    </source>
</evidence>